<keyword evidence="1" id="KW-0812">Transmembrane</keyword>
<feature type="transmembrane region" description="Helical" evidence="1">
    <location>
        <begin position="93"/>
        <end position="110"/>
    </location>
</feature>
<gene>
    <name evidence="2" type="ORF">WJX68_21870</name>
</gene>
<name>A0ABU8TCF2_9PSEU</name>
<evidence type="ECO:0000313" key="2">
    <source>
        <dbReference type="EMBL" id="MEJ8281599.1"/>
    </source>
</evidence>
<protein>
    <submittedName>
        <fullName evidence="2">Uncharacterized protein</fullName>
    </submittedName>
</protein>
<dbReference type="RefSeq" id="WP_340294117.1">
    <property type="nucleotide sequence ID" value="NZ_JBBJUP010000021.1"/>
</dbReference>
<organism evidence="2 3">
    <name type="scientific">Pseudonocardia spirodelae</name>
    <dbReference type="NCBI Taxonomy" id="3133431"/>
    <lineage>
        <taxon>Bacteria</taxon>
        <taxon>Bacillati</taxon>
        <taxon>Actinomycetota</taxon>
        <taxon>Actinomycetes</taxon>
        <taxon>Pseudonocardiales</taxon>
        <taxon>Pseudonocardiaceae</taxon>
        <taxon>Pseudonocardia</taxon>
    </lineage>
</organism>
<feature type="transmembrane region" description="Helical" evidence="1">
    <location>
        <begin position="130"/>
        <end position="153"/>
    </location>
</feature>
<reference evidence="2 3" key="1">
    <citation type="submission" date="2024-03" db="EMBL/GenBank/DDBJ databases">
        <title>Draft genome sequence of Pseudonocardia sp. DW16-2.</title>
        <authorList>
            <person name="Duangmal K."/>
        </authorList>
    </citation>
    <scope>NUCLEOTIDE SEQUENCE [LARGE SCALE GENOMIC DNA]</scope>
    <source>
        <strain evidence="2 3">DW16-2</strain>
    </source>
</reference>
<keyword evidence="3" id="KW-1185">Reference proteome</keyword>
<accession>A0ABU8TCF2</accession>
<feature type="transmembrane region" description="Helical" evidence="1">
    <location>
        <begin position="61"/>
        <end position="81"/>
    </location>
</feature>
<keyword evidence="1" id="KW-1133">Transmembrane helix</keyword>
<dbReference type="EMBL" id="JBBJUP010000021">
    <property type="protein sequence ID" value="MEJ8281599.1"/>
    <property type="molecule type" value="Genomic_DNA"/>
</dbReference>
<dbReference type="Proteomes" id="UP001364211">
    <property type="component" value="Unassembled WGS sequence"/>
</dbReference>
<feature type="transmembrane region" description="Helical" evidence="1">
    <location>
        <begin position="21"/>
        <end position="41"/>
    </location>
</feature>
<evidence type="ECO:0000313" key="3">
    <source>
        <dbReference type="Proteomes" id="UP001364211"/>
    </source>
</evidence>
<proteinExistence type="predicted"/>
<sequence length="173" mass="17499">MIGPRAAGAPRPAGGSHARPWRATPVLALAAAALLVVQQVPGLLRMRGTAVPLLPVGLWRGWIPLMLAGLLLLAASALLGLRRPGRTSTAGRAAGLLLALGPATVLAYQGRLVDPLSVYLLGADPGPATWPVLDVVLGTGLAAVLAAALWVVLPVSPGAAGRPTARARGRAPR</sequence>
<keyword evidence="1" id="KW-0472">Membrane</keyword>
<evidence type="ECO:0000256" key="1">
    <source>
        <dbReference type="SAM" id="Phobius"/>
    </source>
</evidence>
<comment type="caution">
    <text evidence="2">The sequence shown here is derived from an EMBL/GenBank/DDBJ whole genome shotgun (WGS) entry which is preliminary data.</text>
</comment>